<reference evidence="10" key="2">
    <citation type="submission" date="2025-08" db="UniProtKB">
        <authorList>
            <consortium name="Ensembl"/>
        </authorList>
    </citation>
    <scope>IDENTIFICATION</scope>
</reference>
<name>H3AKU0_LATCH</name>
<dbReference type="EMBL" id="AFYH01203591">
    <property type="status" value="NOT_ANNOTATED_CDS"/>
    <property type="molecule type" value="Genomic_DNA"/>
</dbReference>
<organism evidence="10 11">
    <name type="scientific">Latimeria chalumnae</name>
    <name type="common">Coelacanth</name>
    <dbReference type="NCBI Taxonomy" id="7897"/>
    <lineage>
        <taxon>Eukaryota</taxon>
        <taxon>Metazoa</taxon>
        <taxon>Chordata</taxon>
        <taxon>Craniata</taxon>
        <taxon>Vertebrata</taxon>
        <taxon>Euteleostomi</taxon>
        <taxon>Coelacanthiformes</taxon>
        <taxon>Coelacanthidae</taxon>
        <taxon>Latimeria</taxon>
    </lineage>
</organism>
<proteinExistence type="inferred from homology"/>
<protein>
    <recommendedName>
        <fullName evidence="6">Zinc finger C2HC domain-containing protein 1A</fullName>
    </recommendedName>
</protein>
<evidence type="ECO:0000256" key="4">
    <source>
        <dbReference type="ARBA" id="ARBA00022771"/>
    </source>
</evidence>
<evidence type="ECO:0000313" key="10">
    <source>
        <dbReference type="Ensembl" id="ENSLACP00000010261.1"/>
    </source>
</evidence>
<feature type="region of interest" description="Disordered" evidence="8">
    <location>
        <begin position="49"/>
        <end position="82"/>
    </location>
</feature>
<dbReference type="OrthoDB" id="10066537at2759"/>
<dbReference type="HOGENOM" id="CLU_098467_1_1_1"/>
<evidence type="ECO:0000313" key="11">
    <source>
        <dbReference type="Proteomes" id="UP000008672"/>
    </source>
</evidence>
<feature type="compositionally biased region" description="Basic and acidic residues" evidence="8">
    <location>
        <begin position="49"/>
        <end position="58"/>
    </location>
</feature>
<dbReference type="Ensembl" id="ENSLACT00000010339.1">
    <property type="protein sequence ID" value="ENSLACP00000010261.1"/>
    <property type="gene ID" value="ENSLACG00000009039.1"/>
</dbReference>
<keyword evidence="4 7" id="KW-0863">Zinc-finger</keyword>
<dbReference type="AlphaFoldDB" id="H3AKU0"/>
<evidence type="ECO:0000259" key="9">
    <source>
        <dbReference type="PROSITE" id="PS52027"/>
    </source>
</evidence>
<dbReference type="STRING" id="7897.ENSLACP00000010261"/>
<dbReference type="Proteomes" id="UP000008672">
    <property type="component" value="Unassembled WGS sequence"/>
</dbReference>
<feature type="domain" description="C2HC/C3H-type" evidence="9">
    <location>
        <begin position="15"/>
        <end position="44"/>
    </location>
</feature>
<dbReference type="PANTHER" id="PTHR13555:SF25">
    <property type="entry name" value="ZINC FINGER C2HC DOMAIN-CONTAINING PROTEIN 1A"/>
    <property type="match status" value="1"/>
</dbReference>
<accession>H3AKU0</accession>
<evidence type="ECO:0000256" key="8">
    <source>
        <dbReference type="SAM" id="MobiDB-lite"/>
    </source>
</evidence>
<feature type="domain" description="C2HC/C3H-type" evidence="9">
    <location>
        <begin position="118"/>
        <end position="147"/>
    </location>
</feature>
<dbReference type="EMBL" id="AFYH01203590">
    <property type="status" value="NOT_ANNOTATED_CDS"/>
    <property type="molecule type" value="Genomic_DNA"/>
</dbReference>
<dbReference type="InParanoid" id="H3AKU0"/>
<dbReference type="GO" id="GO:0008270">
    <property type="term" value="F:zinc ion binding"/>
    <property type="evidence" value="ECO:0007669"/>
    <property type="project" value="UniProtKB-KW"/>
</dbReference>
<dbReference type="eggNOG" id="KOG3940">
    <property type="taxonomic scope" value="Eukaryota"/>
</dbReference>
<dbReference type="EMBL" id="AFYH01203589">
    <property type="status" value="NOT_ANNOTATED_CDS"/>
    <property type="molecule type" value="Genomic_DNA"/>
</dbReference>
<dbReference type="InterPro" id="IPR026319">
    <property type="entry name" value="ZC2HC1A/B-like"/>
</dbReference>
<dbReference type="OMA" id="MIPDNCE"/>
<comment type="similarity">
    <text evidence="1">Belongs to the ZC2HC1 family.</text>
</comment>
<evidence type="ECO:0000256" key="3">
    <source>
        <dbReference type="ARBA" id="ARBA00022737"/>
    </source>
</evidence>
<dbReference type="InterPro" id="IPR049899">
    <property type="entry name" value="Znf_C2HC_C3H"/>
</dbReference>
<keyword evidence="11" id="KW-1185">Reference proteome</keyword>
<dbReference type="EMBL" id="AFYH01203592">
    <property type="status" value="NOT_ANNOTATED_CDS"/>
    <property type="molecule type" value="Genomic_DNA"/>
</dbReference>
<dbReference type="Bgee" id="ENSLACG00000009039">
    <property type="expression patterns" value="Expressed in pectoral fin and 6 other cell types or tissues"/>
</dbReference>
<dbReference type="PANTHER" id="PTHR13555">
    <property type="entry name" value="C2H2 ZINC FINGER CGI-62-RELATED"/>
    <property type="match status" value="1"/>
</dbReference>
<evidence type="ECO:0000256" key="7">
    <source>
        <dbReference type="PROSITE-ProRule" id="PRU01371"/>
    </source>
</evidence>
<dbReference type="PROSITE" id="PS52027">
    <property type="entry name" value="ZF_C2HC_C3H"/>
    <property type="match status" value="2"/>
</dbReference>
<dbReference type="FunCoup" id="H3AKU0">
    <property type="interactions" value="1003"/>
</dbReference>
<dbReference type="Gene3D" id="3.30.160.60">
    <property type="entry name" value="Classic Zinc Finger"/>
    <property type="match status" value="2"/>
</dbReference>
<dbReference type="KEGG" id="lcm:102354106"/>
<evidence type="ECO:0000256" key="5">
    <source>
        <dbReference type="ARBA" id="ARBA00022833"/>
    </source>
</evidence>
<keyword evidence="3" id="KW-0677">Repeat</keyword>
<evidence type="ECO:0000256" key="2">
    <source>
        <dbReference type="ARBA" id="ARBA00022723"/>
    </source>
</evidence>
<keyword evidence="5" id="KW-0862">Zinc</keyword>
<reference evidence="11" key="1">
    <citation type="submission" date="2011-08" db="EMBL/GenBank/DDBJ databases">
        <title>The draft genome of Latimeria chalumnae.</title>
        <authorList>
            <person name="Di Palma F."/>
            <person name="Alfoldi J."/>
            <person name="Johnson J."/>
            <person name="Berlin A."/>
            <person name="Gnerre S."/>
            <person name="Jaffe D."/>
            <person name="MacCallum I."/>
            <person name="Young S."/>
            <person name="Walker B.J."/>
            <person name="Lander E."/>
            <person name="Lindblad-Toh K."/>
        </authorList>
    </citation>
    <scope>NUCLEOTIDE SEQUENCE [LARGE SCALE GENOMIC DNA]</scope>
    <source>
        <strain evidence="11">Wild caught</strain>
    </source>
</reference>
<reference evidence="10" key="3">
    <citation type="submission" date="2025-09" db="UniProtKB">
        <authorList>
            <consortium name="Ensembl"/>
        </authorList>
    </citation>
    <scope>IDENTIFICATION</scope>
</reference>
<sequence length="200" mass="23139">MEPAEEYDSSVKEEQLVPCNICGRTFFLTPLKKHIPICQKVVTKKRKVFDSSKQRAEGTEIPAVKPLKPRPEPPKKASNWRKKHEDFIATIRAAKGVTQAMKEGGPLPPPPPPTYDPDYVQCPYCQRRFNENAAERHINFCKEQAARIPNKSKLATDLKGKPAARTQVWYFYKYSEAYNKCNFMLRRRCYLFLYNLAILV</sequence>
<keyword evidence="2" id="KW-0479">Metal-binding</keyword>
<dbReference type="EMBL" id="AFYH01203588">
    <property type="status" value="NOT_ANNOTATED_CDS"/>
    <property type="molecule type" value="Genomic_DNA"/>
</dbReference>
<dbReference type="GeneTree" id="ENSGT00940000159419"/>
<evidence type="ECO:0000256" key="1">
    <source>
        <dbReference type="ARBA" id="ARBA00010843"/>
    </source>
</evidence>
<dbReference type="Pfam" id="PF13913">
    <property type="entry name" value="zf-C2HC_2"/>
    <property type="match status" value="2"/>
</dbReference>
<evidence type="ECO:0000256" key="6">
    <source>
        <dbReference type="ARBA" id="ARBA00041098"/>
    </source>
</evidence>